<dbReference type="PROSITE" id="PS51257">
    <property type="entry name" value="PROKAR_LIPOPROTEIN"/>
    <property type="match status" value="1"/>
</dbReference>
<proteinExistence type="predicted"/>
<dbReference type="Pfam" id="PF16153">
    <property type="entry name" value="DUF4861"/>
    <property type="match status" value="1"/>
</dbReference>
<accession>A0A0F9BWJ8</accession>
<evidence type="ECO:0000313" key="1">
    <source>
        <dbReference type="EMBL" id="KKL26264.1"/>
    </source>
</evidence>
<comment type="caution">
    <text evidence="1">The sequence shown here is derived from an EMBL/GenBank/DDBJ whole genome shotgun (WGS) entry which is preliminary data.</text>
</comment>
<organism evidence="1">
    <name type="scientific">marine sediment metagenome</name>
    <dbReference type="NCBI Taxonomy" id="412755"/>
    <lineage>
        <taxon>unclassified sequences</taxon>
        <taxon>metagenomes</taxon>
        <taxon>ecological metagenomes</taxon>
    </lineage>
</organism>
<sequence>MMFKKNLLNLILPLLILFSSCQEKDANYLIEVSNNLDMPRQNETVEIPKSSFNNMLCQEFERLVVTDQKTGTSLPSQVLDTDMDGELDILVFQPVLEAGETRKYNLIPQQEPVDYTDMDVRTFSRFVPERTDDYAWENDRVAFRTYGPTAEKMIVDGTPGGTLSSGLDCWLKRVDYPIIDKWYRKTLEEGGSYHKDTGEGLDDFHVGLSRGCGGIGIWSQDEEKLYTSRNFSSWNALAEGPLRTLFELEYQPWESPAGNIMEKKTIKLKSTEELQKMSYEDLNYEFDDISTIMGEYINNLHELIEEAERTNE</sequence>
<gene>
    <name evidence="1" type="ORF">LCGC14_2397030</name>
</gene>
<dbReference type="AlphaFoldDB" id="A0A0F9BWJ8"/>
<dbReference type="EMBL" id="LAZR01035896">
    <property type="protein sequence ID" value="KKL26264.1"/>
    <property type="molecule type" value="Genomic_DNA"/>
</dbReference>
<evidence type="ECO:0008006" key="2">
    <source>
        <dbReference type="Google" id="ProtNLM"/>
    </source>
</evidence>
<reference evidence="1" key="1">
    <citation type="journal article" date="2015" name="Nature">
        <title>Complex archaea that bridge the gap between prokaryotes and eukaryotes.</title>
        <authorList>
            <person name="Spang A."/>
            <person name="Saw J.H."/>
            <person name="Jorgensen S.L."/>
            <person name="Zaremba-Niedzwiedzka K."/>
            <person name="Martijn J."/>
            <person name="Lind A.E."/>
            <person name="van Eijk R."/>
            <person name="Schleper C."/>
            <person name="Guy L."/>
            <person name="Ettema T.J."/>
        </authorList>
    </citation>
    <scope>NUCLEOTIDE SEQUENCE</scope>
</reference>
<protein>
    <recommendedName>
        <fullName evidence="2">DUF4861 domain-containing protein</fullName>
    </recommendedName>
</protein>
<name>A0A0F9BWJ8_9ZZZZ</name>
<dbReference type="InterPro" id="IPR032342">
    <property type="entry name" value="DUF4861"/>
</dbReference>